<dbReference type="PANTHER" id="PTHR22601">
    <property type="entry name" value="ISP4 LIKE PROTEIN"/>
    <property type="match status" value="1"/>
</dbReference>
<feature type="transmembrane region" description="Helical" evidence="9">
    <location>
        <begin position="120"/>
        <end position="138"/>
    </location>
</feature>
<dbReference type="InterPro" id="IPR004648">
    <property type="entry name" value="Oligpept_transpt"/>
</dbReference>
<evidence type="ECO:0000256" key="4">
    <source>
        <dbReference type="ARBA" id="ARBA00022692"/>
    </source>
</evidence>
<dbReference type="GO" id="GO:0016020">
    <property type="term" value="C:membrane"/>
    <property type="evidence" value="ECO:0007669"/>
    <property type="project" value="UniProtKB-SubCell"/>
</dbReference>
<evidence type="ECO:0000256" key="9">
    <source>
        <dbReference type="SAM" id="Phobius"/>
    </source>
</evidence>
<comment type="subcellular location">
    <subcellularLocation>
        <location evidence="1">Membrane</location>
        <topology evidence="1">Multi-pass membrane protein</topology>
    </subcellularLocation>
</comment>
<keyword evidence="7 9" id="KW-1133">Transmembrane helix</keyword>
<keyword evidence="6" id="KW-0653">Protein transport</keyword>
<dbReference type="AlphaFoldDB" id="A0AAD6D3R9"/>
<evidence type="ECO:0000256" key="6">
    <source>
        <dbReference type="ARBA" id="ARBA00022927"/>
    </source>
</evidence>
<evidence type="ECO:0000313" key="10">
    <source>
        <dbReference type="EMBL" id="KAJ5552949.1"/>
    </source>
</evidence>
<organism evidence="10 11">
    <name type="scientific">Penicillium frequentans</name>
    <dbReference type="NCBI Taxonomy" id="3151616"/>
    <lineage>
        <taxon>Eukaryota</taxon>
        <taxon>Fungi</taxon>
        <taxon>Dikarya</taxon>
        <taxon>Ascomycota</taxon>
        <taxon>Pezizomycotina</taxon>
        <taxon>Eurotiomycetes</taxon>
        <taxon>Eurotiomycetidae</taxon>
        <taxon>Eurotiales</taxon>
        <taxon>Aspergillaceae</taxon>
        <taxon>Penicillium</taxon>
    </lineage>
</organism>
<reference evidence="10 11" key="1">
    <citation type="journal article" date="2023" name="IMA Fungus">
        <title>Comparative genomic study of the Penicillium genus elucidates a diverse pangenome and 15 lateral gene transfer events.</title>
        <authorList>
            <person name="Petersen C."/>
            <person name="Sorensen T."/>
            <person name="Nielsen M.R."/>
            <person name="Sondergaard T.E."/>
            <person name="Sorensen J.L."/>
            <person name="Fitzpatrick D.A."/>
            <person name="Frisvad J.C."/>
            <person name="Nielsen K.L."/>
        </authorList>
    </citation>
    <scope>NUCLEOTIDE SEQUENCE [LARGE SCALE GENOMIC DNA]</scope>
    <source>
        <strain evidence="10 11">IBT 35679</strain>
    </source>
</reference>
<dbReference type="Proteomes" id="UP001220324">
    <property type="component" value="Unassembled WGS sequence"/>
</dbReference>
<name>A0AAD6D3R9_9EURO</name>
<proteinExistence type="inferred from homology"/>
<evidence type="ECO:0000256" key="5">
    <source>
        <dbReference type="ARBA" id="ARBA00022856"/>
    </source>
</evidence>
<comment type="caution">
    <text evidence="10">The sequence shown here is derived from an EMBL/GenBank/DDBJ whole genome shotgun (WGS) entry which is preliminary data.</text>
</comment>
<keyword evidence="5" id="KW-0571">Peptide transport</keyword>
<keyword evidence="4 9" id="KW-0812">Transmembrane</keyword>
<dbReference type="GO" id="GO:0015031">
    <property type="term" value="P:protein transport"/>
    <property type="evidence" value="ECO:0007669"/>
    <property type="project" value="UniProtKB-KW"/>
</dbReference>
<feature type="transmembrane region" description="Helical" evidence="9">
    <location>
        <begin position="144"/>
        <end position="163"/>
    </location>
</feature>
<evidence type="ECO:0000256" key="3">
    <source>
        <dbReference type="ARBA" id="ARBA00022448"/>
    </source>
</evidence>
<gene>
    <name evidence="10" type="ORF">N7494_002327</name>
</gene>
<dbReference type="GO" id="GO:0035673">
    <property type="term" value="F:oligopeptide transmembrane transporter activity"/>
    <property type="evidence" value="ECO:0007669"/>
    <property type="project" value="InterPro"/>
</dbReference>
<evidence type="ECO:0000256" key="2">
    <source>
        <dbReference type="ARBA" id="ARBA00008807"/>
    </source>
</evidence>
<accession>A0AAD6D3R9</accession>
<comment type="similarity">
    <text evidence="2">Belongs to the oligopeptide OPT transporter family.</text>
</comment>
<keyword evidence="11" id="KW-1185">Reference proteome</keyword>
<evidence type="ECO:0000313" key="11">
    <source>
        <dbReference type="Proteomes" id="UP001220324"/>
    </source>
</evidence>
<dbReference type="EMBL" id="JAQIZZ010000002">
    <property type="protein sequence ID" value="KAJ5552949.1"/>
    <property type="molecule type" value="Genomic_DNA"/>
</dbReference>
<dbReference type="InterPro" id="IPR004813">
    <property type="entry name" value="OPT"/>
</dbReference>
<sequence>METESTVFRYDEKKSDIEEHVYPSEGEITDVELEELTALVKETISEHEMDGNFPQEMLDEAREFLTKDPKQITALEAQSLLHDIRKQRDLLLNDSPYPEVRAVVDPTDDPDVSASTFRSWFIGLVLTVVFTGVNQLFTLRYPTIILYSYVSQVVSYPIGTFMAKVLPTRQFSLFGYRFSFNPGPSIRRSIC</sequence>
<evidence type="ECO:0000256" key="1">
    <source>
        <dbReference type="ARBA" id="ARBA00004141"/>
    </source>
</evidence>
<evidence type="ECO:0000256" key="8">
    <source>
        <dbReference type="ARBA" id="ARBA00023136"/>
    </source>
</evidence>
<keyword evidence="3" id="KW-0813">Transport</keyword>
<keyword evidence="8 9" id="KW-0472">Membrane</keyword>
<evidence type="ECO:0000256" key="7">
    <source>
        <dbReference type="ARBA" id="ARBA00022989"/>
    </source>
</evidence>
<dbReference type="Pfam" id="PF03169">
    <property type="entry name" value="OPT"/>
    <property type="match status" value="1"/>
</dbReference>
<protein>
    <submittedName>
        <fullName evidence="10">OPT oligopeptide transporter</fullName>
    </submittedName>
</protein>